<protein>
    <submittedName>
        <fullName evidence="2">Uncharacterized protein</fullName>
    </submittedName>
</protein>
<keyword evidence="1" id="KW-0812">Transmembrane</keyword>
<dbReference type="EMBL" id="AECU01000245">
    <property type="protein sequence ID" value="EFQ05257.1"/>
    <property type="molecule type" value="Genomic_DNA"/>
</dbReference>
<feature type="transmembrane region" description="Helical" evidence="1">
    <location>
        <begin position="12"/>
        <end position="30"/>
    </location>
</feature>
<sequence length="48" mass="5518">MVKYTSNSFLPIFFSFSMVLSPFRLFYNFFHWPVTAEGSPQAALSPLP</sequence>
<evidence type="ECO:0000313" key="2">
    <source>
        <dbReference type="EMBL" id="EFQ05257.1"/>
    </source>
</evidence>
<dbReference type="AlphaFoldDB" id="E2ZNL3"/>
<dbReference type="BioCyc" id="FCF748224-HMP:GTSS-1535-MONOMER"/>
<dbReference type="STRING" id="748224.HMPREF9436_03281"/>
<reference evidence="2 3" key="1">
    <citation type="submission" date="2010-08" db="EMBL/GenBank/DDBJ databases">
        <authorList>
            <person name="Weinstock G."/>
            <person name="Sodergren E."/>
            <person name="Clifton S."/>
            <person name="Fulton L."/>
            <person name="Fulton B."/>
            <person name="Courtney L."/>
            <person name="Fronick C."/>
            <person name="Harrison M."/>
            <person name="Strong C."/>
            <person name="Farmer C."/>
            <person name="Delahaunty K."/>
            <person name="Markovic C."/>
            <person name="Hall O."/>
            <person name="Minx P."/>
            <person name="Tomlinson C."/>
            <person name="Mitreva M."/>
            <person name="Hou S."/>
            <person name="Chen J."/>
            <person name="Wollam A."/>
            <person name="Pepin K.H."/>
            <person name="Johnson M."/>
            <person name="Bhonagiri V."/>
            <person name="Zhang X."/>
            <person name="Suruliraj S."/>
            <person name="Warren W."/>
            <person name="Chinwalla A."/>
            <person name="Mardis E.R."/>
            <person name="Wilson R.K."/>
        </authorList>
    </citation>
    <scope>NUCLEOTIDE SEQUENCE [LARGE SCALE GENOMIC DNA]</scope>
    <source>
        <strain evidence="2 3">KLE1255</strain>
    </source>
</reference>
<proteinExistence type="predicted"/>
<keyword evidence="1" id="KW-0472">Membrane</keyword>
<accession>E2ZNL3</accession>
<comment type="caution">
    <text evidence="2">The sequence shown here is derived from an EMBL/GenBank/DDBJ whole genome shotgun (WGS) entry which is preliminary data.</text>
</comment>
<organism evidence="2 3">
    <name type="scientific">Faecalibacterium cf. prausnitzii KLE1255</name>
    <dbReference type="NCBI Taxonomy" id="748224"/>
    <lineage>
        <taxon>Bacteria</taxon>
        <taxon>Bacillati</taxon>
        <taxon>Bacillota</taxon>
        <taxon>Clostridia</taxon>
        <taxon>Eubacteriales</taxon>
        <taxon>Oscillospiraceae</taxon>
        <taxon>Faecalibacterium</taxon>
    </lineage>
</organism>
<keyword evidence="1" id="KW-1133">Transmembrane helix</keyword>
<evidence type="ECO:0000256" key="1">
    <source>
        <dbReference type="SAM" id="Phobius"/>
    </source>
</evidence>
<gene>
    <name evidence="2" type="ORF">HMPREF9436_03281</name>
</gene>
<name>E2ZNL3_9FIRM</name>
<evidence type="ECO:0000313" key="3">
    <source>
        <dbReference type="Proteomes" id="UP000006028"/>
    </source>
</evidence>
<dbReference type="Proteomes" id="UP000006028">
    <property type="component" value="Unassembled WGS sequence"/>
</dbReference>
<dbReference type="HOGENOM" id="CLU_3153020_0_0_9"/>